<dbReference type="InterPro" id="IPR036426">
    <property type="entry name" value="Bulb-type_lectin_dom_sf"/>
</dbReference>
<evidence type="ECO:0000256" key="20">
    <source>
        <dbReference type="PROSITE-ProRule" id="PRU10141"/>
    </source>
</evidence>
<dbReference type="GO" id="GO:0004674">
    <property type="term" value="F:protein serine/threonine kinase activity"/>
    <property type="evidence" value="ECO:0007669"/>
    <property type="project" value="UniProtKB-KW"/>
</dbReference>
<dbReference type="GO" id="GO:0030246">
    <property type="term" value="F:carbohydrate binding"/>
    <property type="evidence" value="ECO:0007669"/>
    <property type="project" value="UniProtKB-KW"/>
</dbReference>
<keyword evidence="15" id="KW-0675">Receptor</keyword>
<evidence type="ECO:0000256" key="4">
    <source>
        <dbReference type="ARBA" id="ARBA00022553"/>
    </source>
</evidence>
<evidence type="ECO:0000256" key="8">
    <source>
        <dbReference type="ARBA" id="ARBA00022734"/>
    </source>
</evidence>
<dbReference type="GO" id="GO:0016020">
    <property type="term" value="C:membrane"/>
    <property type="evidence" value="ECO:0007669"/>
    <property type="project" value="UniProtKB-SubCell"/>
</dbReference>
<keyword evidence="12 21" id="KW-1133">Transmembrane helix</keyword>
<dbReference type="AlphaFoldDB" id="W1P1F1"/>
<dbReference type="Pfam" id="PF00024">
    <property type="entry name" value="PAN_1"/>
    <property type="match status" value="1"/>
</dbReference>
<dbReference type="SMART" id="SM00220">
    <property type="entry name" value="S_TKc"/>
    <property type="match status" value="1"/>
</dbReference>
<dbReference type="SMART" id="SM00108">
    <property type="entry name" value="B_lectin"/>
    <property type="match status" value="1"/>
</dbReference>
<dbReference type="FunFam" id="2.90.10.10:FF:000039">
    <property type="entry name" value="G-type lectin S-receptor-like serine/threonine-protein kinase SD2-5"/>
    <property type="match status" value="1"/>
</dbReference>
<evidence type="ECO:0000256" key="7">
    <source>
        <dbReference type="ARBA" id="ARBA00022729"/>
    </source>
</evidence>
<dbReference type="Proteomes" id="UP000017836">
    <property type="component" value="Unassembled WGS sequence"/>
</dbReference>
<dbReference type="FunFam" id="2.90.10.30:FF:000003">
    <property type="entry name" value="Os04g0303100 protein"/>
    <property type="match status" value="1"/>
</dbReference>
<dbReference type="SUPFAM" id="SSF56112">
    <property type="entry name" value="Protein kinase-like (PK-like)"/>
    <property type="match status" value="1"/>
</dbReference>
<dbReference type="InterPro" id="IPR024171">
    <property type="entry name" value="SRK-like_kinase"/>
</dbReference>
<feature type="domain" description="Bulb-type lectin" evidence="24">
    <location>
        <begin position="47"/>
        <end position="168"/>
    </location>
</feature>
<keyword evidence="9 19" id="KW-0547">Nucleotide-binding</keyword>
<evidence type="ECO:0000256" key="14">
    <source>
        <dbReference type="ARBA" id="ARBA00023157"/>
    </source>
</evidence>
<dbReference type="InterPro" id="IPR017441">
    <property type="entry name" value="Protein_kinase_ATP_BS"/>
</dbReference>
<comment type="catalytic activity">
    <reaction evidence="18 19">
        <text>L-seryl-[protein] + ATP = O-phospho-L-seryl-[protein] + ADP + H(+)</text>
        <dbReference type="Rhea" id="RHEA:17989"/>
        <dbReference type="Rhea" id="RHEA-COMP:9863"/>
        <dbReference type="Rhea" id="RHEA-COMP:11604"/>
        <dbReference type="ChEBI" id="CHEBI:15378"/>
        <dbReference type="ChEBI" id="CHEBI:29999"/>
        <dbReference type="ChEBI" id="CHEBI:30616"/>
        <dbReference type="ChEBI" id="CHEBI:83421"/>
        <dbReference type="ChEBI" id="CHEBI:456216"/>
        <dbReference type="EC" id="2.7.11.1"/>
    </reaction>
</comment>
<evidence type="ECO:0000256" key="5">
    <source>
        <dbReference type="ARBA" id="ARBA00022679"/>
    </source>
</evidence>
<evidence type="ECO:0000256" key="17">
    <source>
        <dbReference type="ARBA" id="ARBA00047899"/>
    </source>
</evidence>
<dbReference type="OMA" id="WINNERS"/>
<dbReference type="GO" id="GO:0005524">
    <property type="term" value="F:ATP binding"/>
    <property type="evidence" value="ECO:0007669"/>
    <property type="project" value="UniProtKB-UniRule"/>
</dbReference>
<dbReference type="Gene3D" id="1.10.510.10">
    <property type="entry name" value="Transferase(Phosphotransferase) domain 1"/>
    <property type="match status" value="1"/>
</dbReference>
<protein>
    <recommendedName>
        <fullName evidence="19">Receptor-like serine/threonine-protein kinase</fullName>
        <ecNumber evidence="19">2.7.11.1</ecNumber>
    </recommendedName>
</protein>
<gene>
    <name evidence="26" type="ORF">AMTR_s00002p00263020</name>
</gene>
<keyword evidence="8" id="KW-0430">Lectin</keyword>
<dbReference type="InterPro" id="IPR000719">
    <property type="entry name" value="Prot_kinase_dom"/>
</dbReference>
<keyword evidence="2 19" id="KW-0723">Serine/threonine-protein kinase</keyword>
<dbReference type="CDD" id="cd00028">
    <property type="entry name" value="B_lectin"/>
    <property type="match status" value="1"/>
</dbReference>
<proteinExistence type="inferred from homology"/>
<accession>W1P1F1</accession>
<dbReference type="Gene3D" id="3.30.200.20">
    <property type="entry name" value="Phosphorylase Kinase, domain 1"/>
    <property type="match status" value="1"/>
</dbReference>
<keyword evidence="10 19" id="KW-0418">Kinase</keyword>
<dbReference type="EC" id="2.7.11.1" evidence="19"/>
<comment type="subcellular location">
    <subcellularLocation>
        <location evidence="1">Membrane</location>
        <topology evidence="1">Single-pass type I membrane protein</topology>
    </subcellularLocation>
</comment>
<dbReference type="PROSITE" id="PS50948">
    <property type="entry name" value="PAN"/>
    <property type="match status" value="1"/>
</dbReference>
<dbReference type="Gene3D" id="2.90.10.10">
    <property type="entry name" value="Bulb-type lectin domain"/>
    <property type="match status" value="1"/>
</dbReference>
<feature type="binding site" evidence="20">
    <location>
        <position position="552"/>
    </location>
    <ligand>
        <name>ATP</name>
        <dbReference type="ChEBI" id="CHEBI:30616"/>
    </ligand>
</feature>
<evidence type="ECO:0000313" key="27">
    <source>
        <dbReference type="Proteomes" id="UP000017836"/>
    </source>
</evidence>
<comment type="catalytic activity">
    <reaction evidence="17 19">
        <text>L-threonyl-[protein] + ATP = O-phospho-L-threonyl-[protein] + ADP + H(+)</text>
        <dbReference type="Rhea" id="RHEA:46608"/>
        <dbReference type="Rhea" id="RHEA-COMP:11060"/>
        <dbReference type="Rhea" id="RHEA-COMP:11605"/>
        <dbReference type="ChEBI" id="CHEBI:15378"/>
        <dbReference type="ChEBI" id="CHEBI:30013"/>
        <dbReference type="ChEBI" id="CHEBI:30616"/>
        <dbReference type="ChEBI" id="CHEBI:61977"/>
        <dbReference type="ChEBI" id="CHEBI:456216"/>
        <dbReference type="EC" id="2.7.11.1"/>
    </reaction>
</comment>
<evidence type="ECO:0000256" key="11">
    <source>
        <dbReference type="ARBA" id="ARBA00022840"/>
    </source>
</evidence>
<evidence type="ECO:0000256" key="2">
    <source>
        <dbReference type="ARBA" id="ARBA00022527"/>
    </source>
</evidence>
<feature type="signal peptide" evidence="22">
    <location>
        <begin position="1"/>
        <end position="27"/>
    </location>
</feature>
<evidence type="ECO:0000256" key="16">
    <source>
        <dbReference type="ARBA" id="ARBA00023180"/>
    </source>
</evidence>
<evidence type="ECO:0000256" key="19">
    <source>
        <dbReference type="PIRNR" id="PIRNR000641"/>
    </source>
</evidence>
<dbReference type="FunFam" id="3.30.200.20:FF:000178">
    <property type="entry name" value="serine/threonine-protein kinase PBS1-like"/>
    <property type="match status" value="1"/>
</dbReference>
<evidence type="ECO:0000256" key="21">
    <source>
        <dbReference type="SAM" id="Phobius"/>
    </source>
</evidence>
<comment type="similarity">
    <text evidence="19">Belongs to the protein kinase superfamily. Ser/Thr protein kinase family.</text>
</comment>
<keyword evidence="6 21" id="KW-0812">Transmembrane</keyword>
<dbReference type="Gene3D" id="2.90.10.30">
    <property type="match status" value="1"/>
</dbReference>
<dbReference type="Pfam" id="PF01453">
    <property type="entry name" value="B_lectin"/>
    <property type="match status" value="1"/>
</dbReference>
<feature type="domain" description="Apple" evidence="25">
    <location>
        <begin position="355"/>
        <end position="438"/>
    </location>
</feature>
<dbReference type="OrthoDB" id="4062651at2759"/>
<feature type="domain" description="Protein kinase" evidence="23">
    <location>
        <begin position="524"/>
        <end position="793"/>
    </location>
</feature>
<dbReference type="CDD" id="cd01098">
    <property type="entry name" value="PAN_AP_plant"/>
    <property type="match status" value="1"/>
</dbReference>
<dbReference type="eggNOG" id="ENOG502QUNW">
    <property type="taxonomic scope" value="Eukaryota"/>
</dbReference>
<evidence type="ECO:0000259" key="24">
    <source>
        <dbReference type="PROSITE" id="PS50927"/>
    </source>
</evidence>
<evidence type="ECO:0000313" key="26">
    <source>
        <dbReference type="EMBL" id="ERN01396.1"/>
    </source>
</evidence>
<keyword evidence="16" id="KW-0325">Glycoprotein</keyword>
<keyword evidence="14" id="KW-1015">Disulfide bond</keyword>
<evidence type="ECO:0000256" key="6">
    <source>
        <dbReference type="ARBA" id="ARBA00022692"/>
    </source>
</evidence>
<dbReference type="Gramene" id="ERN01396">
    <property type="protein sequence ID" value="ERN01396"/>
    <property type="gene ID" value="AMTR_s00002p00263020"/>
</dbReference>
<dbReference type="InterPro" id="IPR001480">
    <property type="entry name" value="Bulb-type_lectin_dom"/>
</dbReference>
<dbReference type="PIRSF" id="PIRSF000641">
    <property type="entry name" value="SRK"/>
    <property type="match status" value="1"/>
</dbReference>
<dbReference type="PROSITE" id="PS00108">
    <property type="entry name" value="PROTEIN_KINASE_ST"/>
    <property type="match status" value="1"/>
</dbReference>
<evidence type="ECO:0000259" key="25">
    <source>
        <dbReference type="PROSITE" id="PS50948"/>
    </source>
</evidence>
<reference evidence="27" key="1">
    <citation type="journal article" date="2013" name="Science">
        <title>The Amborella genome and the evolution of flowering plants.</title>
        <authorList>
            <consortium name="Amborella Genome Project"/>
        </authorList>
    </citation>
    <scope>NUCLEOTIDE SEQUENCE [LARGE SCALE GENOMIC DNA]</scope>
</reference>
<dbReference type="CDD" id="cd14066">
    <property type="entry name" value="STKc_IRAK"/>
    <property type="match status" value="1"/>
</dbReference>
<dbReference type="Gene3D" id="3.50.4.10">
    <property type="entry name" value="Hepatocyte Growth Factor"/>
    <property type="match status" value="1"/>
</dbReference>
<evidence type="ECO:0000256" key="22">
    <source>
        <dbReference type="SAM" id="SignalP"/>
    </source>
</evidence>
<dbReference type="Pfam" id="PF00069">
    <property type="entry name" value="Pkinase"/>
    <property type="match status" value="1"/>
</dbReference>
<dbReference type="SUPFAM" id="SSF51110">
    <property type="entry name" value="alpha-D-mannose-specific plant lectins"/>
    <property type="match status" value="1"/>
</dbReference>
<evidence type="ECO:0000256" key="1">
    <source>
        <dbReference type="ARBA" id="ARBA00004479"/>
    </source>
</evidence>
<feature type="chain" id="PRO_5004807643" description="Receptor-like serine/threonine-protein kinase" evidence="22">
    <location>
        <begin position="28"/>
        <end position="830"/>
    </location>
</feature>
<keyword evidence="27" id="KW-1185">Reference proteome</keyword>
<keyword evidence="5 19" id="KW-0808">Transferase</keyword>
<keyword evidence="4" id="KW-0597">Phosphoprotein</keyword>
<evidence type="ECO:0000256" key="18">
    <source>
        <dbReference type="ARBA" id="ARBA00048679"/>
    </source>
</evidence>
<name>W1P1F1_AMBTC</name>
<dbReference type="KEGG" id="atr:18429478"/>
<dbReference type="EMBL" id="KI394767">
    <property type="protein sequence ID" value="ERN01396.1"/>
    <property type="molecule type" value="Genomic_DNA"/>
</dbReference>
<dbReference type="GO" id="GO:0106310">
    <property type="term" value="F:protein serine kinase activity"/>
    <property type="evidence" value="ECO:0007669"/>
    <property type="project" value="RHEA"/>
</dbReference>
<evidence type="ECO:0000256" key="9">
    <source>
        <dbReference type="ARBA" id="ARBA00022741"/>
    </source>
</evidence>
<evidence type="ECO:0000256" key="15">
    <source>
        <dbReference type="ARBA" id="ARBA00023170"/>
    </source>
</evidence>
<evidence type="ECO:0000256" key="3">
    <source>
        <dbReference type="ARBA" id="ARBA00022536"/>
    </source>
</evidence>
<dbReference type="HOGENOM" id="CLU_000288_116_2_1"/>
<dbReference type="SUPFAM" id="SSF57414">
    <property type="entry name" value="Hairpin loop containing domain-like"/>
    <property type="match status" value="1"/>
</dbReference>
<dbReference type="InterPro" id="IPR051343">
    <property type="entry name" value="G-type_lectin_kinases/EP1-like"/>
</dbReference>
<evidence type="ECO:0000256" key="13">
    <source>
        <dbReference type="ARBA" id="ARBA00023136"/>
    </source>
</evidence>
<keyword evidence="11 19" id="KW-0067">ATP-binding</keyword>
<evidence type="ECO:0000259" key="23">
    <source>
        <dbReference type="PROSITE" id="PS50011"/>
    </source>
</evidence>
<evidence type="ECO:0000256" key="10">
    <source>
        <dbReference type="ARBA" id="ARBA00022777"/>
    </source>
</evidence>
<evidence type="ECO:0000256" key="12">
    <source>
        <dbReference type="ARBA" id="ARBA00022989"/>
    </source>
</evidence>
<sequence>MQSQNSMSLFNPLFFFALCYFLCQVSCKIPPTGTISTIWINNINSVPYTFNYSEAFHFRAILLNERTSPKFACGFICKGSCKTFLFSIVPVREYAPQLLWSANRDRPVVENATLQLTQSGNLLLKDADGTLVWNTDTGGKSITSMNITDEGNLVLRNASDGIIWQSFNHPTNVMLPGQKLFAGQRLTSNASASDWARGQYYLHMNKTGNYLAAYLDGQPPLRYYLRRYDSNLTGENESQSAYIELMDGSVNVLAKSGNETILSIPATKTFQYLRLDHDGYLRIYYKYPDYGTWKVQHEDLLHIDQCSYPLVCGNFGLCTGGGCSCHHGADGQTYWEPQDEEFPNRGCKEVTPLTCQDPSHHHLVELTNLSYIGVIDTDAQVSVIKNLDQCKQACLKNCSCRAAFFDPSFNYCYLPSQVFSLKKNDLNATSFAFLKVQGQSKSNLLNGAHVQSTILPRNHNAKMVISVSVLGGLSSIMLLASICVMVRMRIKARGSEKDEEDHFEQGVPGAPTRYSYKDLAFATNNFLTKIGEGGFGSVFVGTLRNGTKVAVKRLDGMRQGKKEFSTEVTVIGSIHHVNLVRLVGFCVEKAHRLLVYESMPNGSLDKWIFLDGNHEMPALDRRIKKKIILHVAKGLQYLHEECLHKIAHLDIKPQNILLDEYFNAKISDFGLSKLIARDQSQVVTTLRGTIGYLAPEWRTSKITEKADVYSFGIVIMEIVCGRKNFDHSLPESDVHLLSLLEGKGLEKIPINIEEANAREAQRMLRIAMWCSQDDHTRRPPMSRVVKALEDSSMELESDMNYSVSDRLQCETAGNDQVSYTPLPCVLSGPR</sequence>
<keyword evidence="13 21" id="KW-0472">Membrane</keyword>
<organism evidence="26 27">
    <name type="scientific">Amborella trichopoda</name>
    <dbReference type="NCBI Taxonomy" id="13333"/>
    <lineage>
        <taxon>Eukaryota</taxon>
        <taxon>Viridiplantae</taxon>
        <taxon>Streptophyta</taxon>
        <taxon>Embryophyta</taxon>
        <taxon>Tracheophyta</taxon>
        <taxon>Spermatophyta</taxon>
        <taxon>Magnoliopsida</taxon>
        <taxon>Amborellales</taxon>
        <taxon>Amborellaceae</taxon>
        <taxon>Amborella</taxon>
    </lineage>
</organism>
<dbReference type="InterPro" id="IPR003609">
    <property type="entry name" value="Pan_app"/>
</dbReference>
<dbReference type="PROSITE" id="PS50927">
    <property type="entry name" value="BULB_LECTIN"/>
    <property type="match status" value="1"/>
</dbReference>
<keyword evidence="3" id="KW-0245">EGF-like domain</keyword>
<dbReference type="PANTHER" id="PTHR47976">
    <property type="entry name" value="G-TYPE LECTIN S-RECEPTOR-LIKE SERINE/THREONINE-PROTEIN KINASE SD2-5"/>
    <property type="match status" value="1"/>
</dbReference>
<dbReference type="InterPro" id="IPR011009">
    <property type="entry name" value="Kinase-like_dom_sf"/>
</dbReference>
<dbReference type="FunFam" id="1.10.510.10:FF:000248">
    <property type="entry name" value="S-receptor-like kinase 5"/>
    <property type="match status" value="1"/>
</dbReference>
<keyword evidence="7 22" id="KW-0732">Signal</keyword>
<dbReference type="PANTHER" id="PTHR47976:SF30">
    <property type="entry name" value="RECEPTOR-LIKE SERINE_THREONINE-PROTEIN KINASE"/>
    <property type="match status" value="1"/>
</dbReference>
<dbReference type="PROSITE" id="PS50011">
    <property type="entry name" value="PROTEIN_KINASE_DOM"/>
    <property type="match status" value="1"/>
</dbReference>
<dbReference type="GO" id="GO:0004672">
    <property type="term" value="F:protein kinase activity"/>
    <property type="evidence" value="ECO:0000318"/>
    <property type="project" value="GO_Central"/>
</dbReference>
<feature type="transmembrane region" description="Helical" evidence="21">
    <location>
        <begin position="463"/>
        <end position="486"/>
    </location>
</feature>
<dbReference type="InterPro" id="IPR008271">
    <property type="entry name" value="Ser/Thr_kinase_AS"/>
</dbReference>
<dbReference type="PROSITE" id="PS00107">
    <property type="entry name" value="PROTEIN_KINASE_ATP"/>
    <property type="match status" value="1"/>
</dbReference>